<dbReference type="OrthoDB" id="1856818at2759"/>
<evidence type="ECO:0000313" key="2">
    <source>
        <dbReference type="Proteomes" id="UP000886595"/>
    </source>
</evidence>
<dbReference type="AlphaFoldDB" id="A0A8X7V694"/>
<organism evidence="1 2">
    <name type="scientific">Brassica carinata</name>
    <name type="common">Ethiopian mustard</name>
    <name type="synonym">Abyssinian cabbage</name>
    <dbReference type="NCBI Taxonomy" id="52824"/>
    <lineage>
        <taxon>Eukaryota</taxon>
        <taxon>Viridiplantae</taxon>
        <taxon>Streptophyta</taxon>
        <taxon>Embryophyta</taxon>
        <taxon>Tracheophyta</taxon>
        <taxon>Spermatophyta</taxon>
        <taxon>Magnoliopsida</taxon>
        <taxon>eudicotyledons</taxon>
        <taxon>Gunneridae</taxon>
        <taxon>Pentapetalae</taxon>
        <taxon>rosids</taxon>
        <taxon>malvids</taxon>
        <taxon>Brassicales</taxon>
        <taxon>Brassicaceae</taxon>
        <taxon>Brassiceae</taxon>
        <taxon>Brassica</taxon>
    </lineage>
</organism>
<reference evidence="1 2" key="1">
    <citation type="submission" date="2020-02" db="EMBL/GenBank/DDBJ databases">
        <authorList>
            <person name="Ma Q."/>
            <person name="Huang Y."/>
            <person name="Song X."/>
            <person name="Pei D."/>
        </authorList>
    </citation>
    <scope>NUCLEOTIDE SEQUENCE [LARGE SCALE GENOMIC DNA]</scope>
    <source>
        <strain evidence="1">Sxm20200214</strain>
        <tissue evidence="1">Leaf</tissue>
    </source>
</reference>
<gene>
    <name evidence="1" type="ORF">Bca52824_032505</name>
</gene>
<evidence type="ECO:0000313" key="1">
    <source>
        <dbReference type="EMBL" id="KAG2303854.1"/>
    </source>
</evidence>
<accession>A0A8X7V694</accession>
<protein>
    <submittedName>
        <fullName evidence="1">Uncharacterized protein</fullName>
    </submittedName>
</protein>
<sequence length="73" mass="8554">MQTPSRSVHRIMKKVMMISLVGEIMIIKDKDSSVLISNRYLREMLSEKVATQRDRRKGRVGVWRPHLESVTED</sequence>
<dbReference type="Proteomes" id="UP000886595">
    <property type="component" value="Unassembled WGS sequence"/>
</dbReference>
<comment type="caution">
    <text evidence="1">The sequence shown here is derived from an EMBL/GenBank/DDBJ whole genome shotgun (WGS) entry which is preliminary data.</text>
</comment>
<keyword evidence="2" id="KW-1185">Reference proteome</keyword>
<name>A0A8X7V694_BRACI</name>
<dbReference type="EMBL" id="JAAMPC010000007">
    <property type="protein sequence ID" value="KAG2303854.1"/>
    <property type="molecule type" value="Genomic_DNA"/>
</dbReference>
<proteinExistence type="predicted"/>